<dbReference type="PANTHER" id="PTHR11364:SF27">
    <property type="entry name" value="SULFURTRANSFERASE"/>
    <property type="match status" value="1"/>
</dbReference>
<dbReference type="RefSeq" id="WP_013323551.1">
    <property type="nucleotide sequence ID" value="NC_014501.1"/>
</dbReference>
<dbReference type="SUPFAM" id="SSF52821">
    <property type="entry name" value="Rhodanese/Cell cycle control phosphatase"/>
    <property type="match status" value="2"/>
</dbReference>
<dbReference type="Proteomes" id="UP000008206">
    <property type="component" value="Chromosome"/>
</dbReference>
<reference evidence="5" key="1">
    <citation type="journal article" date="2011" name="MBio">
        <title>Novel metabolic attributes of the genus Cyanothece, comprising a group of unicellular nitrogen-fixing Cyanobacteria.</title>
        <authorList>
            <person name="Bandyopadhyay A."/>
            <person name="Elvitigala T."/>
            <person name="Welsh E."/>
            <person name="Stockel J."/>
            <person name="Liberton M."/>
            <person name="Min H."/>
            <person name="Sherman L.A."/>
            <person name="Pakrasi H.B."/>
        </authorList>
    </citation>
    <scope>NUCLEOTIDE SEQUENCE [LARGE SCALE GENOMIC DNA]</scope>
    <source>
        <strain evidence="5">PCC 7822</strain>
    </source>
</reference>
<dbReference type="FunFam" id="3.40.250.10:FF:000035">
    <property type="entry name" value="Thiosulfate sulfurtransferase"/>
    <property type="match status" value="1"/>
</dbReference>
<protein>
    <submittedName>
        <fullName evidence="4">Rhodanese domain protein</fullName>
    </submittedName>
</protein>
<dbReference type="PANTHER" id="PTHR11364">
    <property type="entry name" value="THIOSULFATE SULFERTANSFERASE"/>
    <property type="match status" value="1"/>
</dbReference>
<dbReference type="HOGENOM" id="CLU_031618_0_0_3"/>
<dbReference type="InterPro" id="IPR036873">
    <property type="entry name" value="Rhodanese-like_dom_sf"/>
</dbReference>
<proteinExistence type="predicted"/>
<dbReference type="Pfam" id="PF00581">
    <property type="entry name" value="Rhodanese"/>
    <property type="match status" value="2"/>
</dbReference>
<evidence type="ECO:0000256" key="2">
    <source>
        <dbReference type="ARBA" id="ARBA00022737"/>
    </source>
</evidence>
<feature type="domain" description="Rhodanese" evidence="3">
    <location>
        <begin position="18"/>
        <end position="140"/>
    </location>
</feature>
<dbReference type="CDD" id="cd01448">
    <property type="entry name" value="TST_Repeat_1"/>
    <property type="match status" value="1"/>
</dbReference>
<dbReference type="OrthoDB" id="9770030at2"/>
<evidence type="ECO:0000259" key="3">
    <source>
        <dbReference type="PROSITE" id="PS50206"/>
    </source>
</evidence>
<sequence length="277" mass="31010">MNEFQSIVSAQWLADNLNNPNLVIVDCRFRLADPQWGYQQYLVSHITGAFYLDLDQDLSSPLHPKKYGGRHPLPDPNALAAKLEVIGITRGETLVVAYDDFKGAFAARLWWLLRYFGHDQVALLDGGWPAWTRGGYPQSSQLPTRQPGKFSPQVQSDWIVGIETVKAKRDLPSVALIDSRAGDRYRGETEPTDPIAGHIPGAVNSFWGLVLDEQGFFLPKQTQQQLWTPYQDAEELILYCGSGVTACVNLFSLDQLGYKNTKLYPGGWSDWCSDQSS</sequence>
<evidence type="ECO:0000313" key="5">
    <source>
        <dbReference type="Proteomes" id="UP000008206"/>
    </source>
</evidence>
<dbReference type="PROSITE" id="PS50206">
    <property type="entry name" value="RHODANESE_3"/>
    <property type="match status" value="2"/>
</dbReference>
<dbReference type="EMBL" id="CP002198">
    <property type="protein sequence ID" value="ADN15482.1"/>
    <property type="molecule type" value="Genomic_DNA"/>
</dbReference>
<dbReference type="eggNOG" id="COG2897">
    <property type="taxonomic scope" value="Bacteria"/>
</dbReference>
<dbReference type="GO" id="GO:0004792">
    <property type="term" value="F:thiosulfate-cyanide sulfurtransferase activity"/>
    <property type="evidence" value="ECO:0007669"/>
    <property type="project" value="TreeGrafter"/>
</dbReference>
<feature type="domain" description="Rhodanese" evidence="3">
    <location>
        <begin position="170"/>
        <end position="273"/>
    </location>
</feature>
<keyword evidence="1" id="KW-0808">Transferase</keyword>
<keyword evidence="5" id="KW-1185">Reference proteome</keyword>
<evidence type="ECO:0000313" key="4">
    <source>
        <dbReference type="EMBL" id="ADN15482.1"/>
    </source>
</evidence>
<dbReference type="InterPro" id="IPR045078">
    <property type="entry name" value="TST/MPST-like"/>
</dbReference>
<dbReference type="STRING" id="497965.Cyan7822_3540"/>
<dbReference type="CDD" id="cd01449">
    <property type="entry name" value="TST_Repeat_2"/>
    <property type="match status" value="1"/>
</dbReference>
<name>E0UFB1_GLOV7</name>
<dbReference type="SMART" id="SM00450">
    <property type="entry name" value="RHOD"/>
    <property type="match status" value="2"/>
</dbReference>
<dbReference type="Gene3D" id="3.40.250.10">
    <property type="entry name" value="Rhodanese-like domain"/>
    <property type="match status" value="2"/>
</dbReference>
<dbReference type="KEGG" id="cyj:Cyan7822_3540"/>
<gene>
    <name evidence="4" type="ordered locus">Cyan7822_3540</name>
</gene>
<keyword evidence="2" id="KW-0677">Repeat</keyword>
<dbReference type="AlphaFoldDB" id="E0UFB1"/>
<organism evidence="4 5">
    <name type="scientific">Gloeothece verrucosa (strain PCC 7822)</name>
    <name type="common">Cyanothece sp. (strain PCC 7822)</name>
    <dbReference type="NCBI Taxonomy" id="497965"/>
    <lineage>
        <taxon>Bacteria</taxon>
        <taxon>Bacillati</taxon>
        <taxon>Cyanobacteriota</taxon>
        <taxon>Cyanophyceae</taxon>
        <taxon>Oscillatoriophycideae</taxon>
        <taxon>Chroococcales</taxon>
        <taxon>Aphanothecaceae</taxon>
        <taxon>Gloeothece</taxon>
        <taxon>Gloeothece verrucosa</taxon>
    </lineage>
</organism>
<dbReference type="InterPro" id="IPR001763">
    <property type="entry name" value="Rhodanese-like_dom"/>
</dbReference>
<accession>E0UFB1</accession>
<evidence type="ECO:0000256" key="1">
    <source>
        <dbReference type="ARBA" id="ARBA00022679"/>
    </source>
</evidence>